<dbReference type="SUPFAM" id="SSF52540">
    <property type="entry name" value="P-loop containing nucleoside triphosphate hydrolases"/>
    <property type="match status" value="1"/>
</dbReference>
<proteinExistence type="inferred from homology"/>
<dbReference type="GO" id="GO:0000725">
    <property type="term" value="P:recombinational repair"/>
    <property type="evidence" value="ECO:0007669"/>
    <property type="project" value="TreeGrafter"/>
</dbReference>
<reference evidence="15 16" key="1">
    <citation type="submission" date="2018-06" db="EMBL/GenBank/DDBJ databases">
        <title>Genomic Encyclopedia of Type Strains, Phase IV (KMG-IV): sequencing the most valuable type-strain genomes for metagenomic binning, comparative biology and taxonomic classification.</title>
        <authorList>
            <person name="Goeker M."/>
        </authorList>
    </citation>
    <scope>NUCLEOTIDE SEQUENCE [LARGE SCALE GENOMIC DNA]</scope>
    <source>
        <strain evidence="15 16">DSM 25532</strain>
    </source>
</reference>
<evidence type="ECO:0000259" key="13">
    <source>
        <dbReference type="PROSITE" id="PS51198"/>
    </source>
</evidence>
<dbReference type="InterPro" id="IPR014017">
    <property type="entry name" value="DNA_helicase_UvrD-like_C"/>
</dbReference>
<comment type="similarity">
    <text evidence="1">Belongs to the helicase family. UvrD subfamily.</text>
</comment>
<dbReference type="InterPro" id="IPR000212">
    <property type="entry name" value="DNA_helicase_UvrD/REP"/>
</dbReference>
<gene>
    <name evidence="15" type="ORF">DES53_103389</name>
</gene>
<protein>
    <recommendedName>
        <fullName evidence="9">DNA 3'-5' helicase</fullName>
        <ecNumber evidence="9">5.6.2.4</ecNumber>
    </recommendedName>
    <alternativeName>
        <fullName evidence="10">DNA 3'-5' helicase II</fullName>
    </alternativeName>
</protein>
<dbReference type="OrthoDB" id="9810135at2"/>
<dbReference type="Gene3D" id="1.10.10.160">
    <property type="match status" value="1"/>
</dbReference>
<evidence type="ECO:0000256" key="11">
    <source>
        <dbReference type="ARBA" id="ARBA00048988"/>
    </source>
</evidence>
<dbReference type="CDD" id="cd17932">
    <property type="entry name" value="DEXQc_UvrD"/>
    <property type="match status" value="1"/>
</dbReference>
<dbReference type="Pfam" id="PF13361">
    <property type="entry name" value="UvrD_C"/>
    <property type="match status" value="1"/>
</dbReference>
<dbReference type="PROSITE" id="PS51198">
    <property type="entry name" value="UVRD_HELICASE_ATP_BIND"/>
    <property type="match status" value="1"/>
</dbReference>
<dbReference type="RefSeq" id="WP_113958515.1">
    <property type="nucleotide sequence ID" value="NZ_QNRR01000003.1"/>
</dbReference>
<dbReference type="InterPro" id="IPR014016">
    <property type="entry name" value="UvrD-like_ATP-bd"/>
</dbReference>
<dbReference type="PROSITE" id="PS51217">
    <property type="entry name" value="UVRD_HELICASE_CTER"/>
    <property type="match status" value="1"/>
</dbReference>
<evidence type="ECO:0000256" key="7">
    <source>
        <dbReference type="ARBA" id="ARBA00023235"/>
    </source>
</evidence>
<feature type="binding site" evidence="12">
    <location>
        <begin position="27"/>
        <end position="34"/>
    </location>
    <ligand>
        <name>ATP</name>
        <dbReference type="ChEBI" id="CHEBI:30616"/>
    </ligand>
</feature>
<dbReference type="EC" id="5.6.2.4" evidence="9"/>
<evidence type="ECO:0000256" key="1">
    <source>
        <dbReference type="ARBA" id="ARBA00009922"/>
    </source>
</evidence>
<evidence type="ECO:0000256" key="4">
    <source>
        <dbReference type="ARBA" id="ARBA00022806"/>
    </source>
</evidence>
<evidence type="ECO:0000259" key="14">
    <source>
        <dbReference type="PROSITE" id="PS51217"/>
    </source>
</evidence>
<organism evidence="15 16">
    <name type="scientific">Roseimicrobium gellanilyticum</name>
    <dbReference type="NCBI Taxonomy" id="748857"/>
    <lineage>
        <taxon>Bacteria</taxon>
        <taxon>Pseudomonadati</taxon>
        <taxon>Verrucomicrobiota</taxon>
        <taxon>Verrucomicrobiia</taxon>
        <taxon>Verrucomicrobiales</taxon>
        <taxon>Verrucomicrobiaceae</taxon>
        <taxon>Roseimicrobium</taxon>
    </lineage>
</organism>
<sequence length="668" mass="76358">MSFSFALLNLQQRDAVQTIHGPVLILAGAGTGKTRVITMRIANMVDQGISPENIVSVTFTNKAASEMRERITEILGKEKAKKLTLGTFHAFCMRLLRQHAEALGYKNNFTIYSQGEQISLVKKILARLLVKEENYDPSMALSRISKAKNAGESLGDPMQTVDGALQQLYTDELRAMNAMDFDDLLLNGVKLLEDHPEVREAVQGKLRYVMVDEFQDTNTLQMRLLRALVPPPHNICVVGDDDQSIYGWRGADITNINEYESFFPDPKIIKLEENYRSTTPILHTANSLIRNNVGRRDKSLWSRNAGQDPVRLVVTEDEKEEAALIADEMTDAQTKGEKWDDMAVLFRTNEQSRVLEGEFRKRKIPYRIIGARSFFDRREVKDILAYLTVLANPDDDVSLQRILNTPTRGIGAATAELAREHSIKKRTSVFAALKDPEFLENISQRLQVVINGFVETMESFRGQAHQPLQPLQPLAEKFIAEIRYMEYLEKQAKTPEDFETWKNGVKMLMQSLTGYDERAKGEGLQGFLDETSLNDDREEKEDITKKTGVCLITLHASKGLEFPYVWLPGMEEGILPHKRSIDENRKDEERRLFYVGITRAMRKLTISHCRYRVKWGQKQTCMASSFLQELDRQYVEEFDHAAYMNEDLDKDDATDFMAAMRRQLMSEA</sequence>
<comment type="caution">
    <text evidence="15">The sequence shown here is derived from an EMBL/GenBank/DDBJ whole genome shotgun (WGS) entry which is preliminary data.</text>
</comment>
<dbReference type="InterPro" id="IPR013986">
    <property type="entry name" value="DExx_box_DNA_helicase_dom_sf"/>
</dbReference>
<keyword evidence="16" id="KW-1185">Reference proteome</keyword>
<evidence type="ECO:0000313" key="16">
    <source>
        <dbReference type="Proteomes" id="UP000253426"/>
    </source>
</evidence>
<dbReference type="Gene3D" id="1.10.486.10">
    <property type="entry name" value="PCRA, domain 4"/>
    <property type="match status" value="1"/>
</dbReference>
<evidence type="ECO:0000256" key="12">
    <source>
        <dbReference type="PROSITE-ProRule" id="PRU00560"/>
    </source>
</evidence>
<evidence type="ECO:0000256" key="8">
    <source>
        <dbReference type="ARBA" id="ARBA00034617"/>
    </source>
</evidence>
<dbReference type="Gene3D" id="3.40.50.300">
    <property type="entry name" value="P-loop containing nucleotide triphosphate hydrolases"/>
    <property type="match status" value="2"/>
</dbReference>
<dbReference type="InterPro" id="IPR027417">
    <property type="entry name" value="P-loop_NTPase"/>
</dbReference>
<dbReference type="CDD" id="cd18807">
    <property type="entry name" value="SF1_C_UvrD"/>
    <property type="match status" value="1"/>
</dbReference>
<evidence type="ECO:0000256" key="3">
    <source>
        <dbReference type="ARBA" id="ARBA00022801"/>
    </source>
</evidence>
<accession>A0A366HPF1</accession>
<keyword evidence="7" id="KW-0413">Isomerase</keyword>
<feature type="domain" description="UvrD-like helicase C-terminal" evidence="14">
    <location>
        <begin position="279"/>
        <end position="559"/>
    </location>
</feature>
<evidence type="ECO:0000313" key="15">
    <source>
        <dbReference type="EMBL" id="RBP45390.1"/>
    </source>
</evidence>
<dbReference type="GO" id="GO:0016887">
    <property type="term" value="F:ATP hydrolysis activity"/>
    <property type="evidence" value="ECO:0007669"/>
    <property type="project" value="RHEA"/>
</dbReference>
<comment type="catalytic activity">
    <reaction evidence="8">
        <text>Couples ATP hydrolysis with the unwinding of duplex DNA by translocating in the 3'-5' direction.</text>
        <dbReference type="EC" id="5.6.2.4"/>
    </reaction>
</comment>
<dbReference type="GO" id="GO:0003677">
    <property type="term" value="F:DNA binding"/>
    <property type="evidence" value="ECO:0007669"/>
    <property type="project" value="UniProtKB-KW"/>
</dbReference>
<dbReference type="PANTHER" id="PTHR11070:SF2">
    <property type="entry name" value="ATP-DEPENDENT DNA HELICASE SRS2"/>
    <property type="match status" value="1"/>
</dbReference>
<keyword evidence="4 12" id="KW-0347">Helicase</keyword>
<evidence type="ECO:0000256" key="5">
    <source>
        <dbReference type="ARBA" id="ARBA00022840"/>
    </source>
</evidence>
<evidence type="ECO:0000256" key="6">
    <source>
        <dbReference type="ARBA" id="ARBA00023125"/>
    </source>
</evidence>
<dbReference type="Pfam" id="PF00580">
    <property type="entry name" value="UvrD-helicase"/>
    <property type="match status" value="1"/>
</dbReference>
<dbReference type="GO" id="GO:0043138">
    <property type="term" value="F:3'-5' DNA helicase activity"/>
    <property type="evidence" value="ECO:0007669"/>
    <property type="project" value="UniProtKB-EC"/>
</dbReference>
<keyword evidence="6" id="KW-0238">DNA-binding</keyword>
<keyword evidence="5 12" id="KW-0067">ATP-binding</keyword>
<dbReference type="Proteomes" id="UP000253426">
    <property type="component" value="Unassembled WGS sequence"/>
</dbReference>
<name>A0A366HPF1_9BACT</name>
<evidence type="ECO:0000256" key="9">
    <source>
        <dbReference type="ARBA" id="ARBA00034808"/>
    </source>
</evidence>
<dbReference type="EMBL" id="QNRR01000003">
    <property type="protein sequence ID" value="RBP45390.1"/>
    <property type="molecule type" value="Genomic_DNA"/>
</dbReference>
<keyword evidence="3 12" id="KW-0378">Hydrolase</keyword>
<evidence type="ECO:0000256" key="10">
    <source>
        <dbReference type="ARBA" id="ARBA00034923"/>
    </source>
</evidence>
<dbReference type="GO" id="GO:0005829">
    <property type="term" value="C:cytosol"/>
    <property type="evidence" value="ECO:0007669"/>
    <property type="project" value="TreeGrafter"/>
</dbReference>
<dbReference type="GO" id="GO:0005524">
    <property type="term" value="F:ATP binding"/>
    <property type="evidence" value="ECO:0007669"/>
    <property type="project" value="UniProtKB-UniRule"/>
</dbReference>
<evidence type="ECO:0000256" key="2">
    <source>
        <dbReference type="ARBA" id="ARBA00022741"/>
    </source>
</evidence>
<dbReference type="PANTHER" id="PTHR11070">
    <property type="entry name" value="UVRD / RECB / PCRA DNA HELICASE FAMILY MEMBER"/>
    <property type="match status" value="1"/>
</dbReference>
<feature type="domain" description="UvrD-like helicase ATP-binding" evidence="13">
    <location>
        <begin position="6"/>
        <end position="278"/>
    </location>
</feature>
<comment type="catalytic activity">
    <reaction evidence="11">
        <text>ATP + H2O = ADP + phosphate + H(+)</text>
        <dbReference type="Rhea" id="RHEA:13065"/>
        <dbReference type="ChEBI" id="CHEBI:15377"/>
        <dbReference type="ChEBI" id="CHEBI:15378"/>
        <dbReference type="ChEBI" id="CHEBI:30616"/>
        <dbReference type="ChEBI" id="CHEBI:43474"/>
        <dbReference type="ChEBI" id="CHEBI:456216"/>
        <dbReference type="EC" id="5.6.2.4"/>
    </reaction>
</comment>
<dbReference type="AlphaFoldDB" id="A0A366HPF1"/>
<keyword evidence="2 12" id="KW-0547">Nucleotide-binding</keyword>